<sequence length="336" mass="36610">MPSFSDFIHTQLILKIPIPTSSFASKVVIITGANSGLGKEAAKHIVRLGASKVILGCRSLSKGNKAQHEIETSVQCSPGTIEVWELDLESPSSVRAFADQAKALPRVDVLINNAGIQTTKLHLTYGAERTLAVNVIGTFLLALQLIPKLQETAKIHGDTPHMTFVGSALYDLARYPEEHADDILAWPSEKPQMNRLQQYNLSKLLLLYVVIKLASFVDPITKDDNPGSSPIVINAMDPCFSKTGLHDEITGGSNLLFKVFEFLFARPAEESSRLVVAAASAGRQSHGQYLRGGTVHQYATFLTTPDGAKRGNDVWEQLGRKLEELQPGILESLKAT</sequence>
<dbReference type="Pfam" id="PF00106">
    <property type="entry name" value="adh_short"/>
    <property type="match status" value="1"/>
</dbReference>
<comment type="similarity">
    <text evidence="1">Belongs to the short-chain dehydrogenases/reductases (SDR) family.</text>
</comment>
<dbReference type="PRINTS" id="PR00081">
    <property type="entry name" value="GDHRDH"/>
</dbReference>
<dbReference type="Gene3D" id="3.40.50.720">
    <property type="entry name" value="NAD(P)-binding Rossmann-like Domain"/>
    <property type="match status" value="1"/>
</dbReference>
<organism evidence="4 5">
    <name type="scientific">Cladophialophora chaetospira</name>
    <dbReference type="NCBI Taxonomy" id="386627"/>
    <lineage>
        <taxon>Eukaryota</taxon>
        <taxon>Fungi</taxon>
        <taxon>Dikarya</taxon>
        <taxon>Ascomycota</taxon>
        <taxon>Pezizomycotina</taxon>
        <taxon>Eurotiomycetes</taxon>
        <taxon>Chaetothyriomycetidae</taxon>
        <taxon>Chaetothyriales</taxon>
        <taxon>Herpotrichiellaceae</taxon>
        <taxon>Cladophialophora</taxon>
    </lineage>
</organism>
<dbReference type="Proteomes" id="UP001172673">
    <property type="component" value="Unassembled WGS sequence"/>
</dbReference>
<reference evidence="4" key="1">
    <citation type="submission" date="2022-10" db="EMBL/GenBank/DDBJ databases">
        <title>Culturing micro-colonial fungi from biological soil crusts in the Mojave desert and describing Neophaeococcomyces mojavensis, and introducing the new genera and species Taxawa tesnikishii.</title>
        <authorList>
            <person name="Kurbessoian T."/>
            <person name="Stajich J.E."/>
        </authorList>
    </citation>
    <scope>NUCLEOTIDE SEQUENCE</scope>
    <source>
        <strain evidence="4">TK_41</strain>
    </source>
</reference>
<dbReference type="AlphaFoldDB" id="A0AA38XBA7"/>
<comment type="caution">
    <text evidence="4">The sequence shown here is derived from an EMBL/GenBank/DDBJ whole genome shotgun (WGS) entry which is preliminary data.</text>
</comment>
<dbReference type="PANTHER" id="PTHR24320:SF252">
    <property type="entry name" value="DEHYDROGENASE_REDUCTASE FAMILY PROTEIN, PUTATIVE (AFU_ORTHOLOGUE AFUA_3G08550)-RELATED"/>
    <property type="match status" value="1"/>
</dbReference>
<dbReference type="InterPro" id="IPR002347">
    <property type="entry name" value="SDR_fam"/>
</dbReference>
<keyword evidence="3" id="KW-0560">Oxidoreductase</keyword>
<dbReference type="SUPFAM" id="SSF51735">
    <property type="entry name" value="NAD(P)-binding Rossmann-fold domains"/>
    <property type="match status" value="1"/>
</dbReference>
<dbReference type="EMBL" id="JAPDRK010000007">
    <property type="protein sequence ID" value="KAJ9610295.1"/>
    <property type="molecule type" value="Genomic_DNA"/>
</dbReference>
<dbReference type="InterPro" id="IPR036291">
    <property type="entry name" value="NAD(P)-bd_dom_sf"/>
</dbReference>
<protein>
    <recommendedName>
        <fullName evidence="6">NAD(P)-binding protein</fullName>
    </recommendedName>
</protein>
<accession>A0AA38XBA7</accession>
<dbReference type="GO" id="GO:0016491">
    <property type="term" value="F:oxidoreductase activity"/>
    <property type="evidence" value="ECO:0007669"/>
    <property type="project" value="UniProtKB-KW"/>
</dbReference>
<evidence type="ECO:0000256" key="1">
    <source>
        <dbReference type="ARBA" id="ARBA00006484"/>
    </source>
</evidence>
<keyword evidence="2" id="KW-0521">NADP</keyword>
<evidence type="ECO:0000256" key="3">
    <source>
        <dbReference type="ARBA" id="ARBA00023002"/>
    </source>
</evidence>
<proteinExistence type="inferred from homology"/>
<dbReference type="PANTHER" id="PTHR24320">
    <property type="entry name" value="RETINOL DEHYDROGENASE"/>
    <property type="match status" value="1"/>
</dbReference>
<gene>
    <name evidence="4" type="ORF">H2200_005072</name>
</gene>
<name>A0AA38XBA7_9EURO</name>
<evidence type="ECO:0000313" key="5">
    <source>
        <dbReference type="Proteomes" id="UP001172673"/>
    </source>
</evidence>
<keyword evidence="5" id="KW-1185">Reference proteome</keyword>
<evidence type="ECO:0000313" key="4">
    <source>
        <dbReference type="EMBL" id="KAJ9610295.1"/>
    </source>
</evidence>
<evidence type="ECO:0000256" key="2">
    <source>
        <dbReference type="ARBA" id="ARBA00022857"/>
    </source>
</evidence>
<evidence type="ECO:0008006" key="6">
    <source>
        <dbReference type="Google" id="ProtNLM"/>
    </source>
</evidence>